<keyword evidence="1" id="KW-1133">Transmembrane helix</keyword>
<evidence type="ECO:0000256" key="1">
    <source>
        <dbReference type="SAM" id="Phobius"/>
    </source>
</evidence>
<keyword evidence="1" id="KW-0472">Membrane</keyword>
<evidence type="ECO:0000313" key="2">
    <source>
        <dbReference type="EMBL" id="DAF61251.1"/>
    </source>
</evidence>
<proteinExistence type="predicted"/>
<feature type="transmembrane region" description="Helical" evidence="1">
    <location>
        <begin position="32"/>
        <end position="54"/>
    </location>
</feature>
<reference evidence="2" key="1">
    <citation type="journal article" date="2021" name="Proc. Natl. Acad. Sci. U.S.A.">
        <title>A Catalog of Tens of Thousands of Viruses from Human Metagenomes Reveals Hidden Associations with Chronic Diseases.</title>
        <authorList>
            <person name="Tisza M.J."/>
            <person name="Buck C.B."/>
        </authorList>
    </citation>
    <scope>NUCLEOTIDE SEQUENCE</scope>
    <source>
        <strain evidence="2">CtVf96</strain>
    </source>
</reference>
<name>A0A8S5TDY7_9CAUD</name>
<dbReference type="EMBL" id="BK032805">
    <property type="protein sequence ID" value="DAF61251.1"/>
    <property type="molecule type" value="Genomic_DNA"/>
</dbReference>
<sequence>MKIIAKGLSYLNLFFLMTVVAALDSEGIPVSVLVECLLLSIVLGVLLAYFISFLDSQEKKKRRMRNANCINKIRRRRVG</sequence>
<accession>A0A8S5TDY7</accession>
<keyword evidence="1" id="KW-0812">Transmembrane</keyword>
<organism evidence="2">
    <name type="scientific">Siphoviridae sp. ctVf96</name>
    <dbReference type="NCBI Taxonomy" id="2827882"/>
    <lineage>
        <taxon>Viruses</taxon>
        <taxon>Duplodnaviria</taxon>
        <taxon>Heunggongvirae</taxon>
        <taxon>Uroviricota</taxon>
        <taxon>Caudoviricetes</taxon>
    </lineage>
</organism>
<protein>
    <submittedName>
        <fullName evidence="2">General secretion pathway protein G polymer, bacterial secretion, cryo-EM</fullName>
    </submittedName>
</protein>